<accession>A0A5D4GSF9</accession>
<reference evidence="4 5" key="1">
    <citation type="submission" date="2019-08" db="EMBL/GenBank/DDBJ databases">
        <authorList>
            <person name="Seo Y.L."/>
        </authorList>
    </citation>
    <scope>NUCLEOTIDE SEQUENCE [LARGE SCALE GENOMIC DNA]</scope>
    <source>
        <strain evidence="4 5">MaA-C15</strain>
    </source>
</reference>
<dbReference type="Pfam" id="PF02525">
    <property type="entry name" value="Flavodoxin_2"/>
    <property type="match status" value="1"/>
</dbReference>
<reference evidence="4 5" key="2">
    <citation type="submission" date="2019-09" db="EMBL/GenBank/DDBJ databases">
        <title>Mesorhizobium sp. MaA-C15 isolated from Microcystis aeruginosa.</title>
        <authorList>
            <person name="Jeong S.E."/>
            <person name="Jin H.M."/>
            <person name="Jeon C.O."/>
        </authorList>
    </citation>
    <scope>NUCLEOTIDE SEQUENCE [LARGE SCALE GENOMIC DNA]</scope>
    <source>
        <strain evidence="4 5">MaA-C15</strain>
    </source>
</reference>
<sequence>MRCLIVLAHPLDKSLNHRFADLAAQTLAAAGHDVARIDLYAEDFDPRLTRAERETHYTETPDHSGIAPHAAALREADMLVLVFPTWWFGLPAILKGWIDRVFAPGIAFDHGTDFGPIVPKLDRLRRMVAITTLGTPWWADRLVMWRPVRRMLKTAVLGSCASQARFSYLPFYAAEKPTAARIDAFEKRVRAALTR</sequence>
<keyword evidence="2" id="KW-0560">Oxidoreductase</keyword>
<comment type="caution">
    <text evidence="4">The sequence shown here is derived from an EMBL/GenBank/DDBJ whole genome shotgun (WGS) entry which is preliminary data.</text>
</comment>
<dbReference type="EMBL" id="VSZS01000067">
    <property type="protein sequence ID" value="TYR30225.1"/>
    <property type="molecule type" value="Genomic_DNA"/>
</dbReference>
<dbReference type="InterPro" id="IPR029039">
    <property type="entry name" value="Flavoprotein-like_sf"/>
</dbReference>
<name>A0A5D4GSF9_9HYPH</name>
<evidence type="ECO:0000256" key="2">
    <source>
        <dbReference type="ARBA" id="ARBA00023002"/>
    </source>
</evidence>
<dbReference type="Proteomes" id="UP000323258">
    <property type="component" value="Unassembled WGS sequence"/>
</dbReference>
<dbReference type="Gene3D" id="3.40.50.360">
    <property type="match status" value="1"/>
</dbReference>
<organism evidence="4 5">
    <name type="scientific">Neoaquamicrobium microcysteis</name>
    <dbReference type="NCBI Taxonomy" id="2682781"/>
    <lineage>
        <taxon>Bacteria</taxon>
        <taxon>Pseudomonadati</taxon>
        <taxon>Pseudomonadota</taxon>
        <taxon>Alphaproteobacteria</taxon>
        <taxon>Hyphomicrobiales</taxon>
        <taxon>Phyllobacteriaceae</taxon>
        <taxon>Neoaquamicrobium</taxon>
    </lineage>
</organism>
<proteinExistence type="inferred from homology"/>
<dbReference type="RefSeq" id="WP_148916580.1">
    <property type="nucleotide sequence ID" value="NZ_VSZS01000067.1"/>
</dbReference>
<dbReference type="InterPro" id="IPR051545">
    <property type="entry name" value="NAD(P)H_dehydrogenase_qn"/>
</dbReference>
<dbReference type="SUPFAM" id="SSF52218">
    <property type="entry name" value="Flavoproteins"/>
    <property type="match status" value="1"/>
</dbReference>
<dbReference type="PANTHER" id="PTHR10204:SF34">
    <property type="entry name" value="NAD(P)H DEHYDROGENASE [QUINONE] 1 ISOFORM 1"/>
    <property type="match status" value="1"/>
</dbReference>
<dbReference type="GO" id="GO:0003955">
    <property type="term" value="F:NAD(P)H dehydrogenase (quinone) activity"/>
    <property type="evidence" value="ECO:0007669"/>
    <property type="project" value="TreeGrafter"/>
</dbReference>
<dbReference type="InterPro" id="IPR003680">
    <property type="entry name" value="Flavodoxin_fold"/>
</dbReference>
<keyword evidence="5" id="KW-1185">Reference proteome</keyword>
<gene>
    <name evidence="4" type="ORF">FY036_20310</name>
</gene>
<evidence type="ECO:0000313" key="5">
    <source>
        <dbReference type="Proteomes" id="UP000323258"/>
    </source>
</evidence>
<evidence type="ECO:0000259" key="3">
    <source>
        <dbReference type="Pfam" id="PF02525"/>
    </source>
</evidence>
<dbReference type="AlphaFoldDB" id="A0A5D4GSF9"/>
<evidence type="ECO:0000256" key="1">
    <source>
        <dbReference type="ARBA" id="ARBA00006252"/>
    </source>
</evidence>
<dbReference type="OrthoDB" id="9798454at2"/>
<dbReference type="PANTHER" id="PTHR10204">
    <property type="entry name" value="NAD P H OXIDOREDUCTASE-RELATED"/>
    <property type="match status" value="1"/>
</dbReference>
<feature type="domain" description="Flavodoxin-like fold" evidence="3">
    <location>
        <begin position="1"/>
        <end position="190"/>
    </location>
</feature>
<evidence type="ECO:0000313" key="4">
    <source>
        <dbReference type="EMBL" id="TYR30225.1"/>
    </source>
</evidence>
<dbReference type="GO" id="GO:0005829">
    <property type="term" value="C:cytosol"/>
    <property type="evidence" value="ECO:0007669"/>
    <property type="project" value="TreeGrafter"/>
</dbReference>
<comment type="similarity">
    <text evidence="1">Belongs to the NAD(P)H dehydrogenase (quinone) family.</text>
</comment>
<protein>
    <submittedName>
        <fullName evidence="4">NAD(P)H-dependent oxidoreductase</fullName>
    </submittedName>
</protein>